<sequence>MKKSVVILFAILCTLWTAVASASPHMDESIFKWVQSSARCDYFFNMQQICYGKDDKGNIDFNKLVVPVIKIYDYLMIDDVVSKRRWNGNSVEGFSDLVGAAEYYEINLQDMTVYFKQQDFLDSTFTALAGNRPDRTVKLDTLSEKSFDRMFYNRIIDYAMRNRVKLALRSNKNAESELLAKMQAEQDEYRAQNKATDSRDNEELNEEDAAKVKAAVEAQNKDNKKEKSRKVKKEDDE</sequence>
<feature type="chain" id="PRO_5013336763" evidence="2">
    <location>
        <begin position="23"/>
        <end position="237"/>
    </location>
</feature>
<dbReference type="AlphaFoldDB" id="A0A1M6EWJ9"/>
<dbReference type="RefSeq" id="WP_080326075.1">
    <property type="nucleotide sequence ID" value="NZ_FQYW01000017.1"/>
</dbReference>
<feature type="region of interest" description="Disordered" evidence="1">
    <location>
        <begin position="188"/>
        <end position="237"/>
    </location>
</feature>
<evidence type="ECO:0000313" key="3">
    <source>
        <dbReference type="EMBL" id="SHI89854.1"/>
    </source>
</evidence>
<dbReference type="EMBL" id="FQYW01000017">
    <property type="protein sequence ID" value="SHI89854.1"/>
    <property type="molecule type" value="Genomic_DNA"/>
</dbReference>
<evidence type="ECO:0000256" key="1">
    <source>
        <dbReference type="SAM" id="MobiDB-lite"/>
    </source>
</evidence>
<gene>
    <name evidence="3" type="ORF">SAMN02745671_02043</name>
</gene>
<name>A0A1M6EWJ9_9FIRM</name>
<evidence type="ECO:0000256" key="2">
    <source>
        <dbReference type="SAM" id="SignalP"/>
    </source>
</evidence>
<protein>
    <submittedName>
        <fullName evidence="3">Uncharacterized protein</fullName>
    </submittedName>
</protein>
<accession>A0A1M6EWJ9</accession>
<organism evidence="3 4">
    <name type="scientific">Anaerovibrio lipolyticus DSM 3074</name>
    <dbReference type="NCBI Taxonomy" id="1120997"/>
    <lineage>
        <taxon>Bacteria</taxon>
        <taxon>Bacillati</taxon>
        <taxon>Bacillota</taxon>
        <taxon>Negativicutes</taxon>
        <taxon>Selenomonadales</taxon>
        <taxon>Selenomonadaceae</taxon>
        <taxon>Anaerovibrio</taxon>
    </lineage>
</organism>
<dbReference type="OrthoDB" id="1669083at2"/>
<evidence type="ECO:0000313" key="4">
    <source>
        <dbReference type="Proteomes" id="UP000191240"/>
    </source>
</evidence>
<proteinExistence type="predicted"/>
<feature type="signal peptide" evidence="2">
    <location>
        <begin position="1"/>
        <end position="22"/>
    </location>
</feature>
<reference evidence="3 4" key="1">
    <citation type="submission" date="2016-11" db="EMBL/GenBank/DDBJ databases">
        <authorList>
            <person name="Jaros S."/>
            <person name="Januszkiewicz K."/>
            <person name="Wedrychowicz H."/>
        </authorList>
    </citation>
    <scope>NUCLEOTIDE SEQUENCE [LARGE SCALE GENOMIC DNA]</scope>
    <source>
        <strain evidence="3 4">DSM 3074</strain>
    </source>
</reference>
<feature type="compositionally biased region" description="Basic and acidic residues" evidence="1">
    <location>
        <begin position="188"/>
        <end position="202"/>
    </location>
</feature>
<dbReference type="Proteomes" id="UP000191240">
    <property type="component" value="Unassembled WGS sequence"/>
</dbReference>
<keyword evidence="2" id="KW-0732">Signal</keyword>